<dbReference type="AlphaFoldDB" id="A0AAE1MN12"/>
<feature type="domain" description="TIR" evidence="2">
    <location>
        <begin position="15"/>
        <end position="165"/>
    </location>
</feature>
<reference evidence="3" key="1">
    <citation type="submission" date="2023-10" db="EMBL/GenBank/DDBJ databases">
        <title>Chromosome-level genome of the transformable northern wattle, Acacia crassicarpa.</title>
        <authorList>
            <person name="Massaro I."/>
            <person name="Sinha N.R."/>
            <person name="Poethig S."/>
            <person name="Leichty A.R."/>
        </authorList>
    </citation>
    <scope>NUCLEOTIDE SEQUENCE</scope>
    <source>
        <strain evidence="3">Acra3RX</strain>
        <tissue evidence="3">Leaf</tissue>
    </source>
</reference>
<dbReference type="SMART" id="SM00255">
    <property type="entry name" value="TIR"/>
    <property type="match status" value="1"/>
</dbReference>
<dbReference type="InterPro" id="IPR035897">
    <property type="entry name" value="Toll_tir_struct_dom_sf"/>
</dbReference>
<dbReference type="PANTHER" id="PTHR32009">
    <property type="entry name" value="TMV RESISTANCE PROTEIN N-LIKE"/>
    <property type="match status" value="1"/>
</dbReference>
<proteinExistence type="predicted"/>
<keyword evidence="4" id="KW-1185">Reference proteome</keyword>
<dbReference type="Gene3D" id="3.40.50.10140">
    <property type="entry name" value="Toll/interleukin-1 receptor homology (TIR) domain"/>
    <property type="match status" value="1"/>
</dbReference>
<dbReference type="GO" id="GO:0007165">
    <property type="term" value="P:signal transduction"/>
    <property type="evidence" value="ECO:0007669"/>
    <property type="project" value="InterPro"/>
</dbReference>
<name>A0AAE1MN12_9FABA</name>
<dbReference type="PANTHER" id="PTHR32009:SF131">
    <property type="entry name" value="OS07G0566800 PROTEIN"/>
    <property type="match status" value="1"/>
</dbReference>
<accession>A0AAE1MN12</accession>
<comment type="caution">
    <text evidence="3">The sequence shown here is derived from an EMBL/GenBank/DDBJ whole genome shotgun (WGS) entry which is preliminary data.</text>
</comment>
<evidence type="ECO:0000256" key="1">
    <source>
        <dbReference type="ARBA" id="ARBA00023027"/>
    </source>
</evidence>
<dbReference type="Proteomes" id="UP001293593">
    <property type="component" value="Unassembled WGS sequence"/>
</dbReference>
<dbReference type="SUPFAM" id="SSF52200">
    <property type="entry name" value="Toll/Interleukin receptor TIR domain"/>
    <property type="match status" value="1"/>
</dbReference>
<protein>
    <recommendedName>
        <fullName evidence="2">TIR domain-containing protein</fullName>
    </recommendedName>
</protein>
<dbReference type="PROSITE" id="PS50104">
    <property type="entry name" value="TIR"/>
    <property type="match status" value="1"/>
</dbReference>
<dbReference type="Pfam" id="PF01582">
    <property type="entry name" value="TIR"/>
    <property type="match status" value="1"/>
</dbReference>
<sequence length="179" mass="20419">MGLRTKIWHNVAGSATCDVFINHRTVDTTRTVVRFLYDHLKQRGYKPFLDAENLRPGDRLMDTIDKSIRGCNVAVTVFSPRYCDSFFCLHELSLLVKSKKPIIPIFYDVKPWQLRVMGSGILSCSQKDLKRFNLAIEEAKCLVGLPFDSSKDDWSELVRKASNAAMSKMHEESSDEQNA</sequence>
<organism evidence="3 4">
    <name type="scientific">Acacia crassicarpa</name>
    <name type="common">northern wattle</name>
    <dbReference type="NCBI Taxonomy" id="499986"/>
    <lineage>
        <taxon>Eukaryota</taxon>
        <taxon>Viridiplantae</taxon>
        <taxon>Streptophyta</taxon>
        <taxon>Embryophyta</taxon>
        <taxon>Tracheophyta</taxon>
        <taxon>Spermatophyta</taxon>
        <taxon>Magnoliopsida</taxon>
        <taxon>eudicotyledons</taxon>
        <taxon>Gunneridae</taxon>
        <taxon>Pentapetalae</taxon>
        <taxon>rosids</taxon>
        <taxon>fabids</taxon>
        <taxon>Fabales</taxon>
        <taxon>Fabaceae</taxon>
        <taxon>Caesalpinioideae</taxon>
        <taxon>mimosoid clade</taxon>
        <taxon>Acacieae</taxon>
        <taxon>Acacia</taxon>
    </lineage>
</organism>
<gene>
    <name evidence="3" type="ORF">QN277_020184</name>
</gene>
<keyword evidence="1" id="KW-0520">NAD</keyword>
<dbReference type="InterPro" id="IPR000157">
    <property type="entry name" value="TIR_dom"/>
</dbReference>
<evidence type="ECO:0000313" key="4">
    <source>
        <dbReference type="Proteomes" id="UP001293593"/>
    </source>
</evidence>
<evidence type="ECO:0000313" key="3">
    <source>
        <dbReference type="EMBL" id="KAK4271494.1"/>
    </source>
</evidence>
<dbReference type="EMBL" id="JAWXYG010000005">
    <property type="protein sequence ID" value="KAK4271494.1"/>
    <property type="molecule type" value="Genomic_DNA"/>
</dbReference>
<evidence type="ECO:0000259" key="2">
    <source>
        <dbReference type="PROSITE" id="PS50104"/>
    </source>
</evidence>